<evidence type="ECO:0000313" key="2">
    <source>
        <dbReference type="EMBL" id="GGL00942.1"/>
    </source>
</evidence>
<keyword evidence="3" id="KW-1185">Reference proteome</keyword>
<proteinExistence type="predicted"/>
<dbReference type="AlphaFoldDB" id="A0A917RCT6"/>
<evidence type="ECO:0000313" key="3">
    <source>
        <dbReference type="Proteomes" id="UP000637788"/>
    </source>
</evidence>
<accession>A0A917RCT6</accession>
<protein>
    <submittedName>
        <fullName evidence="2">Uncharacterized protein</fullName>
    </submittedName>
</protein>
<evidence type="ECO:0000256" key="1">
    <source>
        <dbReference type="SAM" id="MobiDB-lite"/>
    </source>
</evidence>
<dbReference type="EMBL" id="BMPQ01000026">
    <property type="protein sequence ID" value="GGL00942.1"/>
    <property type="molecule type" value="Genomic_DNA"/>
</dbReference>
<gene>
    <name evidence="2" type="ORF">GCM10010094_72050</name>
</gene>
<sequence>MNHRTHGIASRGTEEARQLPTPSPDDARVEVRFKSSRTFRMWRYGVGHSQLLLRATPGGAEPRCIDLHFEGVAAVQLGIRYVAPEVLLATERERAELEALAQSGAGARHIALALRTEAGTGLVLCRRVRALLGGTDPFGEVEDSEVLWSHRA</sequence>
<feature type="region of interest" description="Disordered" evidence="1">
    <location>
        <begin position="1"/>
        <end position="26"/>
    </location>
</feature>
<name>A0A917RCT6_9ACTN</name>
<dbReference type="Proteomes" id="UP000637788">
    <property type="component" value="Unassembled WGS sequence"/>
</dbReference>
<comment type="caution">
    <text evidence="2">The sequence shown here is derived from an EMBL/GenBank/DDBJ whole genome shotgun (WGS) entry which is preliminary data.</text>
</comment>
<organism evidence="2 3">
    <name type="scientific">Streptomyces flaveus</name>
    <dbReference type="NCBI Taxonomy" id="66370"/>
    <lineage>
        <taxon>Bacteria</taxon>
        <taxon>Bacillati</taxon>
        <taxon>Actinomycetota</taxon>
        <taxon>Actinomycetes</taxon>
        <taxon>Kitasatosporales</taxon>
        <taxon>Streptomycetaceae</taxon>
        <taxon>Streptomyces</taxon>
        <taxon>Streptomyces aurantiacus group</taxon>
    </lineage>
</organism>
<reference evidence="2" key="1">
    <citation type="journal article" date="2014" name="Int. J. Syst. Evol. Microbiol.">
        <title>Complete genome sequence of Corynebacterium casei LMG S-19264T (=DSM 44701T), isolated from a smear-ripened cheese.</title>
        <authorList>
            <consortium name="US DOE Joint Genome Institute (JGI-PGF)"/>
            <person name="Walter F."/>
            <person name="Albersmeier A."/>
            <person name="Kalinowski J."/>
            <person name="Ruckert C."/>
        </authorList>
    </citation>
    <scope>NUCLEOTIDE SEQUENCE</scope>
    <source>
        <strain evidence="2">JCM 3035</strain>
    </source>
</reference>
<reference evidence="2" key="2">
    <citation type="submission" date="2020-09" db="EMBL/GenBank/DDBJ databases">
        <authorList>
            <person name="Sun Q."/>
            <person name="Ohkuma M."/>
        </authorList>
    </citation>
    <scope>NUCLEOTIDE SEQUENCE</scope>
    <source>
        <strain evidence="2">JCM 3035</strain>
    </source>
</reference>